<evidence type="ECO:0000259" key="14">
    <source>
        <dbReference type="PROSITE" id="PS51371"/>
    </source>
</evidence>
<proteinExistence type="inferred from homology"/>
<dbReference type="PIRSF" id="PIRSF000130">
    <property type="entry name" value="IMPDH"/>
    <property type="match status" value="1"/>
</dbReference>
<dbReference type="FunFam" id="3.20.20.70:FF:000424">
    <property type="entry name" value="Inosine-5'-monophosphate dehydrogenase 2"/>
    <property type="match status" value="1"/>
</dbReference>
<dbReference type="AlphaFoldDB" id="A0A1F8GAY9"/>
<dbReference type="SUPFAM" id="SSF54631">
    <property type="entry name" value="CBS-domain pair"/>
    <property type="match status" value="1"/>
</dbReference>
<keyword evidence="9 13" id="KW-0129">CBS domain</keyword>
<evidence type="ECO:0000256" key="9">
    <source>
        <dbReference type="ARBA" id="ARBA00023122"/>
    </source>
</evidence>
<keyword evidence="3" id="KW-0479">Metal-binding</keyword>
<evidence type="ECO:0000256" key="2">
    <source>
        <dbReference type="ARBA" id="ARBA00005502"/>
    </source>
</evidence>
<dbReference type="Proteomes" id="UP000178227">
    <property type="component" value="Unassembled WGS sequence"/>
</dbReference>
<sequence length="486" mass="52853">MSGKRNKWLRSVLNGCAFDDFLNPPGWGVVESRGGISLTSRFSTNVKLNIPIVSANMDTVTGARMAIAIAKQGGLGVIHRYLNIEDQCAKIREVKRAESFVIKEPYEINPGASVGEARDLMQKNKVGGLVVVDQNKRLVGMLSGRDVRFCGDDARVVKRMTPIDNLKYGFLSTTLEEAKKIIDTHRLEKLPLIDKGTGRLLGLITAKDIESIERHPLANKDEKGQLVVGAAIGATGDYLERAAELIRTDADVIVLDIANAQSVVGEKAVREFRKRFPDFELVVGNIVLSGAVKKYQTLGANGLKVGLGPGSACTTRKNTNIGVPQAQAIFECSVDAEIPICADGGVKRNGHFGLALLLGADSVMAGGTFAGTDETPGLVFRNSEGRKVKRFRGMASREAMYEKLRAEETDDPYEISSRISPEGMEKEVEYRGPVVPIVKEIVGHLSSMVSYLGARNLKEAKGIFMADPARYLVKLSEAAKKESFER</sequence>
<dbReference type="EMBL" id="MGKI01000011">
    <property type="protein sequence ID" value="OGN22552.1"/>
    <property type="molecule type" value="Genomic_DNA"/>
</dbReference>
<evidence type="ECO:0000256" key="3">
    <source>
        <dbReference type="ARBA" id="ARBA00022723"/>
    </source>
</evidence>
<keyword evidence="5" id="KW-0658">Purine biosynthesis</keyword>
<dbReference type="GO" id="GO:0046872">
    <property type="term" value="F:metal ion binding"/>
    <property type="evidence" value="ECO:0007669"/>
    <property type="project" value="UniProtKB-KW"/>
</dbReference>
<dbReference type="InterPro" id="IPR015875">
    <property type="entry name" value="IMP_DH/GMP_Rdtase_CS"/>
</dbReference>
<dbReference type="InterPro" id="IPR000644">
    <property type="entry name" value="CBS_dom"/>
</dbReference>
<comment type="catalytic activity">
    <reaction evidence="10">
        <text>IMP + NAD(+) + H2O = XMP + NADH + H(+)</text>
        <dbReference type="Rhea" id="RHEA:11708"/>
        <dbReference type="ChEBI" id="CHEBI:15377"/>
        <dbReference type="ChEBI" id="CHEBI:15378"/>
        <dbReference type="ChEBI" id="CHEBI:57464"/>
        <dbReference type="ChEBI" id="CHEBI:57540"/>
        <dbReference type="ChEBI" id="CHEBI:57945"/>
        <dbReference type="ChEBI" id="CHEBI:58053"/>
        <dbReference type="EC" id="1.1.1.205"/>
    </reaction>
</comment>
<feature type="domain" description="CBS" evidence="14">
    <location>
        <begin position="101"/>
        <end position="157"/>
    </location>
</feature>
<feature type="binding site" description="in other chain" evidence="12">
    <location>
        <position position="310"/>
    </location>
    <ligand>
        <name>K(+)</name>
        <dbReference type="ChEBI" id="CHEBI:29103"/>
        <note>ligand shared between two tetrameric partners</note>
    </ligand>
</feature>
<dbReference type="InterPro" id="IPR005990">
    <property type="entry name" value="IMP_DH"/>
</dbReference>
<feature type="binding site" evidence="11">
    <location>
        <begin position="306"/>
        <end position="308"/>
    </location>
    <ligand>
        <name>NAD(+)</name>
        <dbReference type="ChEBI" id="CHEBI:57540"/>
    </ligand>
</feature>
<name>A0A1F8GAY9_9BACT</name>
<accession>A0A1F8GAY9</accession>
<dbReference type="CDD" id="cd04601">
    <property type="entry name" value="CBS_pair_IMPDH"/>
    <property type="match status" value="1"/>
</dbReference>
<protein>
    <recommendedName>
        <fullName evidence="14">CBS domain-containing protein</fullName>
    </recommendedName>
</protein>
<dbReference type="SUPFAM" id="SSF51412">
    <property type="entry name" value="Inosine monophosphate dehydrogenase (IMPDH)"/>
    <property type="match status" value="1"/>
</dbReference>
<evidence type="ECO:0000256" key="7">
    <source>
        <dbReference type="ARBA" id="ARBA00023002"/>
    </source>
</evidence>
<dbReference type="PANTHER" id="PTHR11911:SF111">
    <property type="entry name" value="INOSINE-5'-MONOPHOSPHATE DEHYDROGENASE"/>
    <property type="match status" value="1"/>
</dbReference>
<evidence type="ECO:0000256" key="4">
    <source>
        <dbReference type="ARBA" id="ARBA00022749"/>
    </source>
</evidence>
<comment type="caution">
    <text evidence="15">The sequence shown here is derived from an EMBL/GenBank/DDBJ whole genome shotgun (WGS) entry which is preliminary data.</text>
</comment>
<dbReference type="PROSITE" id="PS00487">
    <property type="entry name" value="IMP_DH_GMP_RED"/>
    <property type="match status" value="1"/>
</dbReference>
<dbReference type="Pfam" id="PF00571">
    <property type="entry name" value="CBS"/>
    <property type="match status" value="2"/>
</dbReference>
<dbReference type="STRING" id="1802694.A2918_02210"/>
<evidence type="ECO:0000256" key="13">
    <source>
        <dbReference type="PROSITE-ProRule" id="PRU00703"/>
    </source>
</evidence>
<dbReference type="InterPro" id="IPR046342">
    <property type="entry name" value="CBS_dom_sf"/>
</dbReference>
<evidence type="ECO:0000313" key="15">
    <source>
        <dbReference type="EMBL" id="OGN22552.1"/>
    </source>
</evidence>
<dbReference type="GO" id="GO:0006183">
    <property type="term" value="P:GTP biosynthetic process"/>
    <property type="evidence" value="ECO:0007669"/>
    <property type="project" value="TreeGrafter"/>
</dbReference>
<evidence type="ECO:0000256" key="5">
    <source>
        <dbReference type="ARBA" id="ARBA00022755"/>
    </source>
</evidence>
<evidence type="ECO:0000256" key="1">
    <source>
        <dbReference type="ARBA" id="ARBA00001958"/>
    </source>
</evidence>
<gene>
    <name evidence="15" type="ORF">A2918_02210</name>
</gene>
<dbReference type="GO" id="GO:0006177">
    <property type="term" value="P:GMP biosynthetic process"/>
    <property type="evidence" value="ECO:0007669"/>
    <property type="project" value="UniProtKB-KW"/>
</dbReference>
<feature type="binding site" description="in other chain" evidence="12">
    <location>
        <position position="313"/>
    </location>
    <ligand>
        <name>K(+)</name>
        <dbReference type="ChEBI" id="CHEBI:29103"/>
        <note>ligand shared between two tetrameric partners</note>
    </ligand>
</feature>
<dbReference type="Pfam" id="PF00478">
    <property type="entry name" value="IMPDH"/>
    <property type="match status" value="1"/>
</dbReference>
<evidence type="ECO:0000256" key="10">
    <source>
        <dbReference type="ARBA" id="ARBA00048028"/>
    </source>
</evidence>
<evidence type="ECO:0000256" key="11">
    <source>
        <dbReference type="PIRSR" id="PIRSR000130-3"/>
    </source>
</evidence>
<dbReference type="SMART" id="SM01240">
    <property type="entry name" value="IMPDH"/>
    <property type="match status" value="1"/>
</dbReference>
<evidence type="ECO:0000256" key="8">
    <source>
        <dbReference type="ARBA" id="ARBA00023027"/>
    </source>
</evidence>
<dbReference type="CDD" id="cd00381">
    <property type="entry name" value="IMPDH"/>
    <property type="match status" value="1"/>
</dbReference>
<feature type="domain" description="CBS" evidence="14">
    <location>
        <begin position="160"/>
        <end position="222"/>
    </location>
</feature>
<feature type="binding site" evidence="11">
    <location>
        <begin position="256"/>
        <end position="258"/>
    </location>
    <ligand>
        <name>NAD(+)</name>
        <dbReference type="ChEBI" id="CHEBI:57540"/>
    </ligand>
</feature>
<keyword evidence="4" id="KW-0332">GMP biosynthesis</keyword>
<dbReference type="SMART" id="SM00116">
    <property type="entry name" value="CBS"/>
    <property type="match status" value="2"/>
</dbReference>
<dbReference type="Gene3D" id="3.20.20.70">
    <property type="entry name" value="Aldolase class I"/>
    <property type="match status" value="1"/>
</dbReference>
<dbReference type="GO" id="GO:0003938">
    <property type="term" value="F:IMP dehydrogenase activity"/>
    <property type="evidence" value="ECO:0007669"/>
    <property type="project" value="UniProtKB-EC"/>
</dbReference>
<keyword evidence="7" id="KW-0560">Oxidoreductase</keyword>
<dbReference type="InterPro" id="IPR013785">
    <property type="entry name" value="Aldolase_TIM"/>
</dbReference>
<organism evidence="15 16">
    <name type="scientific">Candidatus Yanofskybacteria bacterium RIFCSPLOWO2_01_FULL_42_49</name>
    <dbReference type="NCBI Taxonomy" id="1802694"/>
    <lineage>
        <taxon>Bacteria</taxon>
        <taxon>Candidatus Yanofskyibacteriota</taxon>
    </lineage>
</organism>
<comment type="similarity">
    <text evidence="2">Belongs to the IMPDH/GMPR family.</text>
</comment>
<keyword evidence="8 11" id="KW-0520">NAD</keyword>
<evidence type="ECO:0000313" key="16">
    <source>
        <dbReference type="Proteomes" id="UP000178227"/>
    </source>
</evidence>
<dbReference type="InterPro" id="IPR001093">
    <property type="entry name" value="IMP_DH_GMPRt"/>
</dbReference>
<evidence type="ECO:0000256" key="6">
    <source>
        <dbReference type="ARBA" id="ARBA00022958"/>
    </source>
</evidence>
<evidence type="ECO:0000256" key="12">
    <source>
        <dbReference type="PIRSR" id="PIRSR000130-4"/>
    </source>
</evidence>
<keyword evidence="6 12" id="KW-0630">Potassium</keyword>
<comment type="cofactor">
    <cofactor evidence="1">
        <name>K(+)</name>
        <dbReference type="ChEBI" id="CHEBI:29103"/>
    </cofactor>
</comment>
<feature type="binding site" description="in other chain" evidence="12">
    <location>
        <position position="308"/>
    </location>
    <ligand>
        <name>K(+)</name>
        <dbReference type="ChEBI" id="CHEBI:29103"/>
        <note>ligand shared between two tetrameric partners</note>
    </ligand>
</feature>
<dbReference type="PANTHER" id="PTHR11911">
    <property type="entry name" value="INOSINE-5-MONOPHOSPHATE DEHYDROGENASE RELATED"/>
    <property type="match status" value="1"/>
</dbReference>
<reference evidence="15 16" key="1">
    <citation type="journal article" date="2016" name="Nat. Commun.">
        <title>Thousands of microbial genomes shed light on interconnected biogeochemical processes in an aquifer system.</title>
        <authorList>
            <person name="Anantharaman K."/>
            <person name="Brown C.T."/>
            <person name="Hug L.A."/>
            <person name="Sharon I."/>
            <person name="Castelle C.J."/>
            <person name="Probst A.J."/>
            <person name="Thomas B.C."/>
            <person name="Singh A."/>
            <person name="Wilkins M.J."/>
            <person name="Karaoz U."/>
            <person name="Brodie E.L."/>
            <person name="Williams K.H."/>
            <person name="Hubbard S.S."/>
            <person name="Banfield J.F."/>
        </authorList>
    </citation>
    <scope>NUCLEOTIDE SEQUENCE [LARGE SCALE GENOMIC DNA]</scope>
</reference>
<dbReference type="PROSITE" id="PS51371">
    <property type="entry name" value="CBS"/>
    <property type="match status" value="2"/>
</dbReference>